<keyword evidence="1" id="KW-0067">ATP-binding</keyword>
<reference evidence="4 5" key="1">
    <citation type="submission" date="2014-11" db="EMBL/GenBank/DDBJ databases">
        <authorList>
            <person name="Zhu J."/>
            <person name="Qi W."/>
            <person name="Song R."/>
        </authorList>
    </citation>
    <scope>NUCLEOTIDE SEQUENCE [LARGE SCALE GENOMIC DNA]</scope>
</reference>
<evidence type="ECO:0000313" key="4">
    <source>
        <dbReference type="EMBL" id="CEM29223.1"/>
    </source>
</evidence>
<dbReference type="EMBL" id="CDMY01000666">
    <property type="protein sequence ID" value="CEM29223.1"/>
    <property type="molecule type" value="Genomic_DNA"/>
</dbReference>
<evidence type="ECO:0000256" key="2">
    <source>
        <dbReference type="SAM" id="MobiDB-lite"/>
    </source>
</evidence>
<accession>A0A0G4GHY8</accession>
<feature type="compositionally biased region" description="Pro residues" evidence="2">
    <location>
        <begin position="298"/>
        <end position="314"/>
    </location>
</feature>
<gene>
    <name evidence="4" type="ORF">Vbra_10041</name>
</gene>
<feature type="binding site" evidence="1">
    <location>
        <position position="115"/>
    </location>
    <ligand>
        <name>ATP</name>
        <dbReference type="ChEBI" id="CHEBI:30616"/>
    </ligand>
</feature>
<dbReference type="PROSITE" id="PS00107">
    <property type="entry name" value="PROTEIN_KINASE_ATP"/>
    <property type="match status" value="1"/>
</dbReference>
<name>A0A0G4GHY8_VITBC</name>
<sequence>METEADGSDDVSSPESFLRSAVIKEDAGVTSPPPQQAAPSQPTDSSDLTDTSPVDAPPTEPHRRPAVLSWADGRSTVWEDPKAATIGKGATGTVLRGFIEPAPEGHGQGEEAAIKIVVLGSLTDKEDREDTIKELQVEVDRLQRLGGAPPFLPLLAAHTNEDQPLTYTNTKGLPKEALCIATPLLHANEWVEMSRLFGWAQPHEGDRIHNLYQAIVRLEDEGFTEEAKAAFTDTVEVITRALILACEAHIAAVGQGVLHLDGAMGNVMLRRSALRPGAALSVNDVHFIDLANSLATNPPRPPSTPSNGPSPAPPTFLGDKAVLVPTERAERMARGQMPNGGRWNRAPELVAALGPPAGASAIQERTATGLGRTRRQLRAEGVLVGDGNCEAVWMGPPAPVFAFGMTLHQVLRASPITGVVMREETDTARKDEELLRKYAALMALEWEAHYDALMDAEGQPTESPVFLRIVQLRDNFKGLTRSAGLRGGL</sequence>
<keyword evidence="1" id="KW-0547">Nucleotide-binding</keyword>
<feature type="region of interest" description="Disordered" evidence="2">
    <location>
        <begin position="1"/>
        <end position="65"/>
    </location>
</feature>
<evidence type="ECO:0000256" key="1">
    <source>
        <dbReference type="PROSITE-ProRule" id="PRU10141"/>
    </source>
</evidence>
<keyword evidence="5" id="KW-1185">Reference proteome</keyword>
<dbReference type="PROSITE" id="PS50011">
    <property type="entry name" value="PROTEIN_KINASE_DOM"/>
    <property type="match status" value="1"/>
</dbReference>
<dbReference type="InterPro" id="IPR000719">
    <property type="entry name" value="Prot_kinase_dom"/>
</dbReference>
<dbReference type="InParanoid" id="A0A0G4GHY8"/>
<organism evidence="4 5">
    <name type="scientific">Vitrella brassicaformis (strain CCMP3155)</name>
    <dbReference type="NCBI Taxonomy" id="1169540"/>
    <lineage>
        <taxon>Eukaryota</taxon>
        <taxon>Sar</taxon>
        <taxon>Alveolata</taxon>
        <taxon>Colpodellida</taxon>
        <taxon>Vitrellaceae</taxon>
        <taxon>Vitrella</taxon>
    </lineage>
</organism>
<evidence type="ECO:0000259" key="3">
    <source>
        <dbReference type="PROSITE" id="PS50011"/>
    </source>
</evidence>
<dbReference type="GO" id="GO:0005524">
    <property type="term" value="F:ATP binding"/>
    <property type="evidence" value="ECO:0007669"/>
    <property type="project" value="UniProtKB-UniRule"/>
</dbReference>
<protein>
    <recommendedName>
        <fullName evidence="3">Protein kinase domain-containing protein</fullName>
    </recommendedName>
</protein>
<feature type="compositionally biased region" description="Polar residues" evidence="2">
    <location>
        <begin position="43"/>
        <end position="52"/>
    </location>
</feature>
<dbReference type="Proteomes" id="UP000041254">
    <property type="component" value="Unassembled WGS sequence"/>
</dbReference>
<dbReference type="PhylomeDB" id="A0A0G4GHY8"/>
<evidence type="ECO:0000313" key="5">
    <source>
        <dbReference type="Proteomes" id="UP000041254"/>
    </source>
</evidence>
<dbReference type="VEuPathDB" id="CryptoDB:Vbra_10041"/>
<proteinExistence type="predicted"/>
<feature type="region of interest" description="Disordered" evidence="2">
    <location>
        <begin position="293"/>
        <end position="318"/>
    </location>
</feature>
<dbReference type="GO" id="GO:0004672">
    <property type="term" value="F:protein kinase activity"/>
    <property type="evidence" value="ECO:0007669"/>
    <property type="project" value="InterPro"/>
</dbReference>
<dbReference type="InterPro" id="IPR017441">
    <property type="entry name" value="Protein_kinase_ATP_BS"/>
</dbReference>
<dbReference type="AlphaFoldDB" id="A0A0G4GHY8"/>
<feature type="domain" description="Protein kinase" evidence="3">
    <location>
        <begin position="80"/>
        <end position="489"/>
    </location>
</feature>